<name>A0A221K769_9RHOB</name>
<dbReference type="GO" id="GO:0016020">
    <property type="term" value="C:membrane"/>
    <property type="evidence" value="ECO:0007669"/>
    <property type="project" value="InterPro"/>
</dbReference>
<evidence type="ECO:0000313" key="1">
    <source>
        <dbReference type="EMBL" id="ASM74697.1"/>
    </source>
</evidence>
<keyword evidence="1" id="KW-0614">Plasmid</keyword>
<protein>
    <submittedName>
        <fullName evidence="1">Type IV secretory system conjugative DNA transfer</fullName>
    </submittedName>
</protein>
<dbReference type="KEGG" id="spse:SULPSESMR1_05003"/>
<organism evidence="1 2">
    <name type="scientific">Pseudosulfitobacter pseudonitzschiae</name>
    <dbReference type="NCBI Taxonomy" id="1402135"/>
    <lineage>
        <taxon>Bacteria</taxon>
        <taxon>Pseudomonadati</taxon>
        <taxon>Pseudomonadota</taxon>
        <taxon>Alphaproteobacteria</taxon>
        <taxon>Rhodobacterales</taxon>
        <taxon>Roseobacteraceae</taxon>
        <taxon>Pseudosulfitobacter</taxon>
    </lineage>
</organism>
<evidence type="ECO:0000313" key="2">
    <source>
        <dbReference type="Proteomes" id="UP000199754"/>
    </source>
</evidence>
<sequence length="118" mass="13099">MADLFDISQYPQLALDLAVIFVHEHLLAAGGLVARAANQFLGKADREAASVLSNAQRRTHFFDSPRIANVISRSDFHFAELQQQTVSIFLVLPPNWLDAYARSSPKRSRTSPPSPLQP</sequence>
<dbReference type="EMBL" id="CP022416">
    <property type="protein sequence ID" value="ASM74697.1"/>
    <property type="molecule type" value="Genomic_DNA"/>
</dbReference>
<dbReference type="InterPro" id="IPR003688">
    <property type="entry name" value="TraG/VirD4"/>
</dbReference>
<geneLocation type="plasmid" evidence="1 2">
    <name>pSMR1-1</name>
</geneLocation>
<proteinExistence type="predicted"/>
<dbReference type="Pfam" id="PF02534">
    <property type="entry name" value="T4SS-DNA_transf"/>
    <property type="match status" value="1"/>
</dbReference>
<gene>
    <name evidence="1" type="ORF">SULPSESMR1_05003</name>
</gene>
<reference evidence="1 2" key="1">
    <citation type="submission" date="2017-07" db="EMBL/GenBank/DDBJ databases">
        <title>Genome Sequence of Sulfitobacter pseudonitzschiae Strain SMR1 Isolated from a culture of the Diatom Skeletonema marinoi.</title>
        <authorList>
            <person name="Topel M."/>
            <person name="Pinder M.I.M."/>
            <person name="Johansson O.N."/>
            <person name="Kourtchenko O."/>
            <person name="Godhe A."/>
            <person name="Clarke A.K."/>
        </authorList>
    </citation>
    <scope>NUCLEOTIDE SEQUENCE [LARGE SCALE GENOMIC DNA]</scope>
    <source>
        <strain evidence="1 2">SMR1</strain>
        <plasmid evidence="1 2">pSMR1-1</plasmid>
    </source>
</reference>
<accession>A0A221K769</accession>
<dbReference type="Proteomes" id="UP000199754">
    <property type="component" value="Plasmid pSMR1-1"/>
</dbReference>
<dbReference type="RefSeq" id="WP_114284586.1">
    <property type="nucleotide sequence ID" value="NZ_CP022416.1"/>
</dbReference>
<dbReference type="AlphaFoldDB" id="A0A221K769"/>
<keyword evidence="2" id="KW-1185">Reference proteome</keyword>
<dbReference type="OrthoDB" id="9759295at2"/>